<evidence type="ECO:0000259" key="4">
    <source>
        <dbReference type="PROSITE" id="PS50097"/>
    </source>
</evidence>
<dbReference type="SMART" id="SM00875">
    <property type="entry name" value="BACK"/>
    <property type="match status" value="1"/>
</dbReference>
<dbReference type="InterPro" id="IPR015915">
    <property type="entry name" value="Kelch-typ_b-propeller"/>
</dbReference>
<evidence type="ECO:0000256" key="2">
    <source>
        <dbReference type="ARBA" id="ARBA00022737"/>
    </source>
</evidence>
<organism evidence="5 6">
    <name type="scientific">Frankliniella fusca</name>
    <dbReference type="NCBI Taxonomy" id="407009"/>
    <lineage>
        <taxon>Eukaryota</taxon>
        <taxon>Metazoa</taxon>
        <taxon>Ecdysozoa</taxon>
        <taxon>Arthropoda</taxon>
        <taxon>Hexapoda</taxon>
        <taxon>Insecta</taxon>
        <taxon>Pterygota</taxon>
        <taxon>Neoptera</taxon>
        <taxon>Paraneoptera</taxon>
        <taxon>Thysanoptera</taxon>
        <taxon>Terebrantia</taxon>
        <taxon>Thripoidea</taxon>
        <taxon>Thripidae</taxon>
        <taxon>Frankliniella</taxon>
    </lineage>
</organism>
<dbReference type="SUPFAM" id="SSF117281">
    <property type="entry name" value="Kelch motif"/>
    <property type="match status" value="2"/>
</dbReference>
<dbReference type="PROSITE" id="PS50097">
    <property type="entry name" value="BTB"/>
    <property type="match status" value="1"/>
</dbReference>
<dbReference type="SMART" id="SM00225">
    <property type="entry name" value="BTB"/>
    <property type="match status" value="1"/>
</dbReference>
<dbReference type="Gene3D" id="2.120.10.80">
    <property type="entry name" value="Kelch-type beta propeller"/>
    <property type="match status" value="2"/>
</dbReference>
<dbReference type="SMART" id="SM00612">
    <property type="entry name" value="Kelch"/>
    <property type="match status" value="6"/>
</dbReference>
<keyword evidence="3" id="KW-0009">Actin-binding</keyword>
<dbReference type="InterPro" id="IPR011333">
    <property type="entry name" value="SKP1/BTB/POZ_sf"/>
</dbReference>
<dbReference type="PANTHER" id="PTHR24412:SF475">
    <property type="entry name" value="KELCH-LIKE PROTEIN 17"/>
    <property type="match status" value="1"/>
</dbReference>
<dbReference type="AlphaFoldDB" id="A0AAE1H1C0"/>
<comment type="caution">
    <text evidence="5">The sequence shown here is derived from an EMBL/GenBank/DDBJ whole genome shotgun (WGS) entry which is preliminary data.</text>
</comment>
<reference evidence="5" key="1">
    <citation type="submission" date="2021-07" db="EMBL/GenBank/DDBJ databases">
        <authorList>
            <person name="Catto M.A."/>
            <person name="Jacobson A."/>
            <person name="Kennedy G."/>
            <person name="Labadie P."/>
            <person name="Hunt B.G."/>
            <person name="Srinivasan R."/>
        </authorList>
    </citation>
    <scope>NUCLEOTIDE SEQUENCE</scope>
    <source>
        <strain evidence="5">PL_HMW_Pooled</strain>
        <tissue evidence="5">Head</tissue>
    </source>
</reference>
<dbReference type="Proteomes" id="UP001219518">
    <property type="component" value="Unassembled WGS sequence"/>
</dbReference>
<dbReference type="InterPro" id="IPR000210">
    <property type="entry name" value="BTB/POZ_dom"/>
</dbReference>
<dbReference type="InterPro" id="IPR011705">
    <property type="entry name" value="BACK"/>
</dbReference>
<dbReference type="Pfam" id="PF00651">
    <property type="entry name" value="BTB"/>
    <property type="match status" value="1"/>
</dbReference>
<dbReference type="PANTHER" id="PTHR24412">
    <property type="entry name" value="KELCH PROTEIN"/>
    <property type="match status" value="1"/>
</dbReference>
<reference evidence="5" key="2">
    <citation type="journal article" date="2023" name="BMC Genomics">
        <title>Pest status, molecular evolution, and epigenetic factors derived from the genome assembly of Frankliniella fusca, a thysanopteran phytovirus vector.</title>
        <authorList>
            <person name="Catto M.A."/>
            <person name="Labadie P.E."/>
            <person name="Jacobson A.L."/>
            <person name="Kennedy G.G."/>
            <person name="Srinivasan R."/>
            <person name="Hunt B.G."/>
        </authorList>
    </citation>
    <scope>NUCLEOTIDE SEQUENCE</scope>
    <source>
        <strain evidence="5">PL_HMW_Pooled</strain>
    </source>
</reference>
<keyword evidence="2" id="KW-0677">Repeat</keyword>
<dbReference type="Pfam" id="PF07707">
    <property type="entry name" value="BACK"/>
    <property type="match status" value="1"/>
</dbReference>
<dbReference type="GO" id="GO:0003779">
    <property type="term" value="F:actin binding"/>
    <property type="evidence" value="ECO:0007669"/>
    <property type="project" value="UniProtKB-KW"/>
</dbReference>
<dbReference type="InterPro" id="IPR006652">
    <property type="entry name" value="Kelch_1"/>
</dbReference>
<evidence type="ECO:0000256" key="3">
    <source>
        <dbReference type="ARBA" id="ARBA00023203"/>
    </source>
</evidence>
<gene>
    <name evidence="5" type="ORF">KUF71_022398</name>
</gene>
<keyword evidence="6" id="KW-1185">Reference proteome</keyword>
<protein>
    <submittedName>
        <fullName evidence="5">Kelch-like protein 17</fullName>
    </submittedName>
</protein>
<evidence type="ECO:0000256" key="1">
    <source>
        <dbReference type="ARBA" id="ARBA00022441"/>
    </source>
</evidence>
<dbReference type="Gene3D" id="1.25.40.420">
    <property type="match status" value="1"/>
</dbReference>
<name>A0AAE1H1C0_9NEOP</name>
<accession>A0AAE1H1C0</accession>
<dbReference type="PRINTS" id="PR00501">
    <property type="entry name" value="KELCHREPEAT"/>
</dbReference>
<dbReference type="FunFam" id="1.25.40.420:FF:000001">
    <property type="entry name" value="Kelch-like family member 12"/>
    <property type="match status" value="1"/>
</dbReference>
<dbReference type="Pfam" id="PF24681">
    <property type="entry name" value="Kelch_KLHDC2_KLHL20_DRC7"/>
    <property type="match status" value="1"/>
</dbReference>
<proteinExistence type="predicted"/>
<dbReference type="FunFam" id="3.30.710.10:FF:000001">
    <property type="entry name" value="Kelch-like family member 20"/>
    <property type="match status" value="1"/>
</dbReference>
<keyword evidence="1" id="KW-0880">Kelch repeat</keyword>
<dbReference type="SUPFAM" id="SSF54695">
    <property type="entry name" value="POZ domain"/>
    <property type="match status" value="1"/>
</dbReference>
<sequence length="613" mass="67167">MASATLAAPSGPGPGLGLTMTSSLTASMTTSMTASTASSAMEAEILTELFHANADHYRLSFSAINRMRQHSQLCDVTLKIGSDSIHAHRLVLAAVSPYFNAMFNDDMVEKVRPEVTLHDVDGLALRQLIEYSYTGEILITEDNVQVLLPASSLLQMEPVREACCRFLLRQLHPSNCLGIRSFADAHSCKELQTSSHQFAVQNFQEVMNTEEFLLLPYNDVEELVSSGQLNVSSEEKVFHAVLNWVKHDLAGREQHVAKLLKHVRLPLLERDFLMTHVECEPLVRASEPCKELLLEAMKYHLLPDQRAALTTERTAARQPEGLEPFLFAVGGGSLFAIHSECEVFSARADRWQAIAPMLFRRSRAGVVGLNRQLYVVGGYDGTSDLSTAECYSPHLNSWSTITPMGTKRSCLGICALDGLLYVCGGYDGASCLNSMERFDPLTGVWTSCPAMLLRRRYCRLAVLDNCIYALGGFDSSNYQATVERLDPRAGRWDPVPSMSSRRSSCGVAALDGMLYCVGGNDGTMCMSSGERFNARRQAWEPISAMHSRRSTHELVAMGGALYSLGGNDGSSSLNSVERYDVATNKWTLVTAMLTRRSSVGAAVLDCLGVPSAS</sequence>
<dbReference type="Gene3D" id="3.30.710.10">
    <property type="entry name" value="Potassium Channel Kv1.1, Chain A"/>
    <property type="match status" value="1"/>
</dbReference>
<dbReference type="EMBL" id="JAHWGI010000307">
    <property type="protein sequence ID" value="KAK3912944.1"/>
    <property type="molecule type" value="Genomic_DNA"/>
</dbReference>
<feature type="domain" description="BTB" evidence="4">
    <location>
        <begin position="74"/>
        <end position="141"/>
    </location>
</feature>
<evidence type="ECO:0000313" key="5">
    <source>
        <dbReference type="EMBL" id="KAK3912944.1"/>
    </source>
</evidence>
<evidence type="ECO:0000313" key="6">
    <source>
        <dbReference type="Proteomes" id="UP001219518"/>
    </source>
</evidence>